<dbReference type="Gene3D" id="3.30.9.10">
    <property type="entry name" value="D-Amino Acid Oxidase, subunit A, domain 2"/>
    <property type="match status" value="1"/>
</dbReference>
<keyword evidence="8 10" id="KW-0560">Oxidoreductase</keyword>
<evidence type="ECO:0000256" key="8">
    <source>
        <dbReference type="ARBA" id="ARBA00023002"/>
    </source>
</evidence>
<evidence type="ECO:0000256" key="10">
    <source>
        <dbReference type="HAMAP-Rule" id="MF_01102"/>
    </source>
</evidence>
<dbReference type="InterPro" id="IPR006076">
    <property type="entry name" value="FAD-dep_OxRdtase"/>
</dbReference>
<dbReference type="PANTHER" id="PTHR13847">
    <property type="entry name" value="SARCOSINE DEHYDROGENASE-RELATED"/>
    <property type="match status" value="1"/>
</dbReference>
<dbReference type="PANTHER" id="PTHR13847:SF283">
    <property type="entry name" value="TRNA 5-METHYLAMINOMETHYL-2-THIOURIDINE BIOSYNTHESIS BIFUNCTIONAL PROTEIN MNMC"/>
    <property type="match status" value="1"/>
</dbReference>
<feature type="region of interest" description="FAD-dependent cmnm(5)s(2)U34 oxidoreductase" evidence="10">
    <location>
        <begin position="268"/>
        <end position="633"/>
    </location>
</feature>
<organism evidence="13 14">
    <name type="scientific">Bordetella genomosp. 6</name>
    <dbReference type="NCBI Taxonomy" id="463024"/>
    <lineage>
        <taxon>Bacteria</taxon>
        <taxon>Pseudomonadati</taxon>
        <taxon>Pseudomonadota</taxon>
        <taxon>Betaproteobacteria</taxon>
        <taxon>Burkholderiales</taxon>
        <taxon>Alcaligenaceae</taxon>
        <taxon>Bordetella</taxon>
    </lineage>
</organism>
<dbReference type="InterPro" id="IPR029063">
    <property type="entry name" value="SAM-dependent_MTases_sf"/>
</dbReference>
<evidence type="ECO:0000259" key="12">
    <source>
        <dbReference type="Pfam" id="PF05430"/>
    </source>
</evidence>
<evidence type="ECO:0000256" key="6">
    <source>
        <dbReference type="ARBA" id="ARBA00022694"/>
    </source>
</evidence>
<keyword evidence="9 10" id="KW-0511">Multifunctional enzyme</keyword>
<feature type="region of interest" description="tRNA (mnm(5)s(2)U34)-methyltransferase" evidence="10">
    <location>
        <begin position="1"/>
        <end position="247"/>
    </location>
</feature>
<dbReference type="HAMAP" id="MF_01102">
    <property type="entry name" value="MnmC"/>
    <property type="match status" value="1"/>
</dbReference>
<comment type="subcellular location">
    <subcellularLocation>
        <location evidence="10">Cytoplasm</location>
    </subcellularLocation>
</comment>
<keyword evidence="1 10" id="KW-0963">Cytoplasm</keyword>
<dbReference type="InterPro" id="IPR047785">
    <property type="entry name" value="tRNA_MNMC2"/>
</dbReference>
<dbReference type="RefSeq" id="WP_068927071.1">
    <property type="nucleotide sequence ID" value="NZ_NEVV01000001.1"/>
</dbReference>
<keyword evidence="7 10" id="KW-0274">FAD</keyword>
<evidence type="ECO:0000256" key="4">
    <source>
        <dbReference type="ARBA" id="ARBA00022679"/>
    </source>
</evidence>
<evidence type="ECO:0000256" key="9">
    <source>
        <dbReference type="ARBA" id="ARBA00023268"/>
    </source>
</evidence>
<evidence type="ECO:0000256" key="2">
    <source>
        <dbReference type="ARBA" id="ARBA00022603"/>
    </source>
</evidence>
<dbReference type="InterPro" id="IPR008471">
    <property type="entry name" value="MnmC-like_methylTransf"/>
</dbReference>
<keyword evidence="5 10" id="KW-0949">S-adenosyl-L-methionine</keyword>
<evidence type="ECO:0000256" key="3">
    <source>
        <dbReference type="ARBA" id="ARBA00022630"/>
    </source>
</evidence>
<evidence type="ECO:0000256" key="5">
    <source>
        <dbReference type="ARBA" id="ARBA00022691"/>
    </source>
</evidence>
<feature type="domain" description="FAD dependent oxidoreductase" evidence="11">
    <location>
        <begin position="265"/>
        <end position="614"/>
    </location>
</feature>
<keyword evidence="2 10" id="KW-0489">Methyltransferase</keyword>
<dbReference type="NCBIfam" id="TIGR03197">
    <property type="entry name" value="MnmC_Cterm"/>
    <property type="match status" value="1"/>
</dbReference>
<protein>
    <recommendedName>
        <fullName evidence="10">tRNA 5-methylaminomethyl-2-thiouridine biosynthesis bifunctional protein MnmC</fullName>
        <shortName evidence="10">tRNA mnm(5)s(2)U biosynthesis bifunctional protein</shortName>
    </recommendedName>
    <domain>
        <recommendedName>
            <fullName evidence="10">tRNA (mnm(5)s(2)U34)-methyltransferase</fullName>
            <ecNumber evidence="10">2.1.1.61</ecNumber>
        </recommendedName>
    </domain>
    <domain>
        <recommendedName>
            <fullName evidence="10">FAD-dependent cmnm(5)s(2)U34 oxidoreductase</fullName>
            <ecNumber evidence="10">1.5.-.-</ecNumber>
        </recommendedName>
    </domain>
</protein>
<evidence type="ECO:0000313" key="14">
    <source>
        <dbReference type="Proteomes" id="UP000216524"/>
    </source>
</evidence>
<comment type="catalytic activity">
    <reaction evidence="10">
        <text>5-aminomethyl-2-thiouridine(34) in tRNA + S-adenosyl-L-methionine = 5-methylaminomethyl-2-thiouridine(34) in tRNA + S-adenosyl-L-homocysteine + H(+)</text>
        <dbReference type="Rhea" id="RHEA:19569"/>
        <dbReference type="Rhea" id="RHEA-COMP:10195"/>
        <dbReference type="Rhea" id="RHEA-COMP:10197"/>
        <dbReference type="ChEBI" id="CHEBI:15378"/>
        <dbReference type="ChEBI" id="CHEBI:57856"/>
        <dbReference type="ChEBI" id="CHEBI:59789"/>
        <dbReference type="ChEBI" id="CHEBI:74454"/>
        <dbReference type="ChEBI" id="CHEBI:74455"/>
        <dbReference type="EC" id="2.1.1.61"/>
    </reaction>
</comment>
<comment type="cofactor">
    <cofactor evidence="10">
        <name>FAD</name>
        <dbReference type="ChEBI" id="CHEBI:57692"/>
    </cofactor>
</comment>
<dbReference type="SUPFAM" id="SSF51905">
    <property type="entry name" value="FAD/NAD(P)-binding domain"/>
    <property type="match status" value="1"/>
</dbReference>
<dbReference type="Gene3D" id="3.40.50.150">
    <property type="entry name" value="Vaccinia Virus protein VP39"/>
    <property type="match status" value="1"/>
</dbReference>
<comment type="similarity">
    <text evidence="10">In the C-terminal section; belongs to the DAO family.</text>
</comment>
<dbReference type="Pfam" id="PF01266">
    <property type="entry name" value="DAO"/>
    <property type="match status" value="1"/>
</dbReference>
<dbReference type="InterPro" id="IPR017610">
    <property type="entry name" value="tRNA_S-uridine_synth_MnmC_C"/>
</dbReference>
<proteinExistence type="inferred from homology"/>
<dbReference type="NCBIfam" id="NF033855">
    <property type="entry name" value="tRNA_MNMC2"/>
    <property type="match status" value="1"/>
</dbReference>
<keyword evidence="6 10" id="KW-0819">tRNA processing</keyword>
<name>A0ABX4FFC1_9BORD</name>
<reference evidence="13 14" key="1">
    <citation type="submission" date="2017-05" db="EMBL/GenBank/DDBJ databases">
        <title>Complete and WGS of Bordetella genogroups.</title>
        <authorList>
            <person name="Spilker T."/>
            <person name="Lipuma J."/>
        </authorList>
    </citation>
    <scope>NUCLEOTIDE SEQUENCE [LARGE SCALE GENOMIC DNA]</scope>
    <source>
        <strain evidence="13 14">AU3139</strain>
    </source>
</reference>
<keyword evidence="4 10" id="KW-0808">Transferase</keyword>
<comment type="function">
    <text evidence="10">Catalyzes the last two steps in the biosynthesis of 5-methylaminomethyl-2-thiouridine (mnm(5)s(2)U) at the wobble position (U34) in tRNA. Catalyzes the FAD-dependent demodification of cmnm(5)s(2)U34 to nm(5)s(2)U34, followed by the transfer of a methyl group from S-adenosyl-L-methionine to nm(5)s(2)U34, to form mnm(5)s(2)U34.</text>
</comment>
<feature type="domain" description="MnmC-like methyltransferase" evidence="12">
    <location>
        <begin position="126"/>
        <end position="244"/>
    </location>
</feature>
<dbReference type="EC" id="2.1.1.61" evidence="10"/>
<evidence type="ECO:0000256" key="7">
    <source>
        <dbReference type="ARBA" id="ARBA00022827"/>
    </source>
</evidence>
<dbReference type="EMBL" id="NEVV01000001">
    <property type="protein sequence ID" value="OZI80853.1"/>
    <property type="molecule type" value="Genomic_DNA"/>
</dbReference>
<comment type="similarity">
    <text evidence="10">In the N-terminal section; belongs to the methyltransferase superfamily. tRNA (mnm(5)s(2)U34)-methyltransferase family.</text>
</comment>
<comment type="caution">
    <text evidence="13">The sequence shown here is derived from an EMBL/GenBank/DDBJ whole genome shotgun (WGS) entry which is preliminary data.</text>
</comment>
<dbReference type="Proteomes" id="UP000216524">
    <property type="component" value="Unassembled WGS sequence"/>
</dbReference>
<keyword evidence="3 10" id="KW-0285">Flavoprotein</keyword>
<keyword evidence="14" id="KW-1185">Reference proteome</keyword>
<dbReference type="EC" id="1.5.-.-" evidence="10"/>
<dbReference type="Pfam" id="PF05430">
    <property type="entry name" value="Methyltransf_30"/>
    <property type="match status" value="1"/>
</dbReference>
<evidence type="ECO:0000256" key="1">
    <source>
        <dbReference type="ARBA" id="ARBA00022490"/>
    </source>
</evidence>
<evidence type="ECO:0000259" key="11">
    <source>
        <dbReference type="Pfam" id="PF01266"/>
    </source>
</evidence>
<dbReference type="InterPro" id="IPR023032">
    <property type="entry name" value="tRNA_MAMT_biosynth_bifunc_MnmC"/>
</dbReference>
<dbReference type="InterPro" id="IPR036188">
    <property type="entry name" value="FAD/NAD-bd_sf"/>
</dbReference>
<dbReference type="Gene3D" id="3.50.50.60">
    <property type="entry name" value="FAD/NAD(P)-binding domain"/>
    <property type="match status" value="1"/>
</dbReference>
<evidence type="ECO:0000313" key="13">
    <source>
        <dbReference type="EMBL" id="OZI80853.1"/>
    </source>
</evidence>
<sequence>MNSRIFPAAMSASFAPLQPAVVARDGQGRLYSAAYGDVYHSRDDAAGQAEHVFLRGNGLPQRWRGRARFTVCETGFGMGLNFLALWRAWRDDPARPRRLHMLSLEGHPFTREDLQAVLRAHAPAGLQELAAQLAAQWPPLLPGLHRLEFEGGALTLTLGFGTAQQLAPRLAARVDAYFLDGFAPRGNPAMWDPLMLQTLARLAAPDATLASWCSAGQVRQALQQAGFAVTRAPGFGGKWHMTLGRRLPGTATPDDGAPDDDGAPVLVVGAGLAGAAVAHALALRGRAVTVLDAARLAGVASHAGHAAAALTPVIARDDNPRARLARAGSQRAWLRWRDLPAPAAPWRCGTVQLERDAGRAAALAQTLQILQFPADWVRMVDRDQAGALAGLPVARGGVFFADGMLVRPGALIDALLAGPGIGTIAAQAARLRRHGAQWQVLDAQGRQVARAPVVVLANAADAPRLLADSGLLEPLPRLARMHALAGEVTLLPAAALSGGPRCVVGGEGYLLPAVDGWCVAGSTYVHGAAQALTGAAGQRVNLDKAAGLLGQAPAAFASLRPGSLPGWAGWRAVLPGRLPAVGPLAHAPGLWLAAGYASRGLSWAALMGDVIAARLCGEPGPLETDLLAQIAPR</sequence>
<accession>A0ABX4FFC1</accession>
<gene>
    <name evidence="10" type="primary">mnmC</name>
    <name evidence="13" type="ORF">CAL23_03760</name>
</gene>